<dbReference type="Pfam" id="PF00501">
    <property type="entry name" value="AMP-binding"/>
    <property type="match status" value="5"/>
</dbReference>
<dbReference type="Pfam" id="PF00975">
    <property type="entry name" value="Thioesterase"/>
    <property type="match status" value="1"/>
</dbReference>
<dbReference type="InterPro" id="IPR020806">
    <property type="entry name" value="PKS_PP-bd"/>
</dbReference>
<feature type="domain" description="Carrier" evidence="4">
    <location>
        <begin position="2340"/>
        <end position="2415"/>
    </location>
</feature>
<dbReference type="Gene3D" id="3.30.559.10">
    <property type="entry name" value="Chloramphenicol acetyltransferase-like domain"/>
    <property type="match status" value="5"/>
</dbReference>
<dbReference type="Gene3D" id="3.30.300.30">
    <property type="match status" value="5"/>
</dbReference>
<evidence type="ECO:0000259" key="4">
    <source>
        <dbReference type="PROSITE" id="PS50075"/>
    </source>
</evidence>
<keyword evidence="3" id="KW-0597">Phosphoprotein</keyword>
<dbReference type="InterPro" id="IPR009081">
    <property type="entry name" value="PP-bd_ACP"/>
</dbReference>
<dbReference type="InterPro" id="IPR045851">
    <property type="entry name" value="AMP-bd_C_sf"/>
</dbReference>
<dbReference type="PANTHER" id="PTHR45527">
    <property type="entry name" value="NONRIBOSOMAL PEPTIDE SYNTHETASE"/>
    <property type="match status" value="1"/>
</dbReference>
<evidence type="ECO:0000313" key="6">
    <source>
        <dbReference type="Proteomes" id="UP001501035"/>
    </source>
</evidence>
<dbReference type="InterPro" id="IPR025110">
    <property type="entry name" value="AMP-bd_C"/>
</dbReference>
<feature type="domain" description="Carrier" evidence="4">
    <location>
        <begin position="4473"/>
        <end position="4548"/>
    </location>
</feature>
<dbReference type="InterPro" id="IPR001031">
    <property type="entry name" value="Thioesterase"/>
</dbReference>
<keyword evidence="6" id="KW-1185">Reference proteome</keyword>
<comment type="cofactor">
    <cofactor evidence="1">
        <name>pantetheine 4'-phosphate</name>
        <dbReference type="ChEBI" id="CHEBI:47942"/>
    </cofactor>
</comment>
<dbReference type="Gene3D" id="1.10.1200.10">
    <property type="entry name" value="ACP-like"/>
    <property type="match status" value="4"/>
</dbReference>
<dbReference type="SMART" id="SM00823">
    <property type="entry name" value="PKS_PP"/>
    <property type="match status" value="5"/>
</dbReference>
<dbReference type="NCBIfam" id="NF003417">
    <property type="entry name" value="PRK04813.1"/>
    <property type="match status" value="5"/>
</dbReference>
<dbReference type="InterPro" id="IPR036736">
    <property type="entry name" value="ACP-like_sf"/>
</dbReference>
<dbReference type="EMBL" id="BAAAVS010000019">
    <property type="protein sequence ID" value="GAA3031175.1"/>
    <property type="molecule type" value="Genomic_DNA"/>
</dbReference>
<feature type="domain" description="Carrier" evidence="4">
    <location>
        <begin position="1252"/>
        <end position="1327"/>
    </location>
</feature>
<evidence type="ECO:0000313" key="5">
    <source>
        <dbReference type="EMBL" id="GAA3031175.1"/>
    </source>
</evidence>
<dbReference type="InterPro" id="IPR023213">
    <property type="entry name" value="CAT-like_dom_sf"/>
</dbReference>
<name>A0ABP6L7Q6_9ACTN</name>
<dbReference type="Gene3D" id="3.40.50.12780">
    <property type="entry name" value="N-terminal domain of ligase-like"/>
    <property type="match status" value="1"/>
</dbReference>
<dbReference type="PANTHER" id="PTHR45527:SF1">
    <property type="entry name" value="FATTY ACID SYNTHASE"/>
    <property type="match status" value="1"/>
</dbReference>
<accession>A0ABP6L7Q6</accession>
<evidence type="ECO:0000256" key="3">
    <source>
        <dbReference type="ARBA" id="ARBA00022553"/>
    </source>
</evidence>
<dbReference type="SUPFAM" id="SSF52777">
    <property type="entry name" value="CoA-dependent acyltransferases"/>
    <property type="match status" value="11"/>
</dbReference>
<feature type="domain" description="Carrier" evidence="4">
    <location>
        <begin position="5542"/>
        <end position="5617"/>
    </location>
</feature>
<evidence type="ECO:0000256" key="2">
    <source>
        <dbReference type="ARBA" id="ARBA00022450"/>
    </source>
</evidence>
<dbReference type="InterPro" id="IPR000873">
    <property type="entry name" value="AMP-dep_synth/lig_dom"/>
</dbReference>
<dbReference type="Gene3D" id="3.30.559.30">
    <property type="entry name" value="Nonribosomal peptide synthetase, condensation domain"/>
    <property type="match status" value="6"/>
</dbReference>
<feature type="domain" description="Carrier" evidence="4">
    <location>
        <begin position="3408"/>
        <end position="3483"/>
    </location>
</feature>
<reference evidence="6" key="1">
    <citation type="journal article" date="2019" name="Int. J. Syst. Evol. Microbiol.">
        <title>The Global Catalogue of Microorganisms (GCM) 10K type strain sequencing project: providing services to taxonomists for standard genome sequencing and annotation.</title>
        <authorList>
            <consortium name="The Broad Institute Genomics Platform"/>
            <consortium name="The Broad Institute Genome Sequencing Center for Infectious Disease"/>
            <person name="Wu L."/>
            <person name="Ma J."/>
        </authorList>
    </citation>
    <scope>NUCLEOTIDE SEQUENCE [LARGE SCALE GENOMIC DNA]</scope>
    <source>
        <strain evidence="6">JCM 14234</strain>
    </source>
</reference>
<dbReference type="SUPFAM" id="SSF53474">
    <property type="entry name" value="alpha/beta-Hydrolases"/>
    <property type="match status" value="1"/>
</dbReference>
<dbReference type="Gene3D" id="3.40.50.1820">
    <property type="entry name" value="alpha/beta hydrolase"/>
    <property type="match status" value="1"/>
</dbReference>
<dbReference type="Pfam" id="PF00550">
    <property type="entry name" value="PP-binding"/>
    <property type="match status" value="5"/>
</dbReference>
<dbReference type="InterPro" id="IPR020845">
    <property type="entry name" value="AMP-binding_CS"/>
</dbReference>
<keyword evidence="2" id="KW-0596">Phosphopantetheine</keyword>
<organism evidence="5 6">
    <name type="scientific">Gordonia defluvii</name>
    <dbReference type="NCBI Taxonomy" id="283718"/>
    <lineage>
        <taxon>Bacteria</taxon>
        <taxon>Bacillati</taxon>
        <taxon>Actinomycetota</taxon>
        <taxon>Actinomycetes</taxon>
        <taxon>Mycobacteriales</taxon>
        <taxon>Gordoniaceae</taxon>
        <taxon>Gordonia</taxon>
    </lineage>
</organism>
<dbReference type="CDD" id="cd19540">
    <property type="entry name" value="LCL_NRPS-like"/>
    <property type="match status" value="4"/>
</dbReference>
<dbReference type="NCBIfam" id="TIGR01733">
    <property type="entry name" value="AA-adenyl-dom"/>
    <property type="match status" value="5"/>
</dbReference>
<dbReference type="Gene3D" id="3.40.50.980">
    <property type="match status" value="8"/>
</dbReference>
<protein>
    <submittedName>
        <fullName evidence="5">Non-ribosomal peptide synthase/polyketide synthase</fullName>
    </submittedName>
</protein>
<dbReference type="PROSITE" id="PS50075">
    <property type="entry name" value="CARRIER"/>
    <property type="match status" value="5"/>
</dbReference>
<dbReference type="InterPro" id="IPR006162">
    <property type="entry name" value="Ppantetheine_attach_site"/>
</dbReference>
<dbReference type="InterPro" id="IPR042099">
    <property type="entry name" value="ANL_N_sf"/>
</dbReference>
<dbReference type="InterPro" id="IPR001242">
    <property type="entry name" value="Condensation_dom"/>
</dbReference>
<dbReference type="SUPFAM" id="SSF47336">
    <property type="entry name" value="ACP-like"/>
    <property type="match status" value="5"/>
</dbReference>
<dbReference type="SUPFAM" id="SSF56801">
    <property type="entry name" value="Acetyl-CoA synthetase-like"/>
    <property type="match status" value="5"/>
</dbReference>
<dbReference type="Gene3D" id="2.30.38.10">
    <property type="entry name" value="Luciferase, Domain 3"/>
    <property type="match status" value="4"/>
</dbReference>
<proteinExistence type="predicted"/>
<dbReference type="CDD" id="cd05930">
    <property type="entry name" value="A_NRPS"/>
    <property type="match status" value="3"/>
</dbReference>
<dbReference type="InterPro" id="IPR029058">
    <property type="entry name" value="AB_hydrolase_fold"/>
</dbReference>
<sequence>MSGAPRVRIRVPAEVAEAVLGAAPRTFGTGSTEVMLAALARAVRGYQRGAGIPDDRPVSVQVERHGRDDAVLADRDGRADLTRTVGWFTTIAPVLLDPARDAVHAVKAAKEELAGQPEAGAGFGLLRYGADSELAHRPLPSIGFNFFGAAPAVREPAADTDHPDDLLPAADAPELPSSVSGRMRPPNALTVNVHTSGWSGERELIADFGYDATVLDGRAAADLGARWVAELADIAAAASAGGIGWSPSDIPGAEVTQDDLDALARDYPAAAVWSLAPLQRGFYFQHELAADDNAVDVYATQSIIHFDGRIDVERLTDAVADLFAHHRVLRCGYVRAPSGAVVAVVPDAVTAPIPVVDASAPGALTAVAAAARVRPFDLAAPPAMAFILARGAAHDSLVVTNHHILFDGWSGPLVLADLLAYYGTGRPAGASTDGDYATYLAHIAATDRDESLAAWRSVLERLDGPTLVGTGAPVTADGLPRQHRVALGHDLTADLAAVSRDRQVTVSTILQAAWAILLSRLTGNRTVCFGETVSGRPAELDGVATMIGLFINTLPVAVDVGADRTVADLLDGMQRDKVAVLDHQHVSLAEIAGAVGEPALFDTLTLHESYPIDADSLEQAEAAGGGPAVAGIDMIDMSHYPLNLYTAPVGGRDATVPADIEVSLKYLPGEFTAAQVRVLAEVYRQILTAIVDDPAQPLGTIDPGSPDLRAAAVAAAVGPVVNLVPVTLADRLAVQVARSPEATALRLGGRSVTYGEFGARVNSLARDLIGAGVGPEDPVAVCLPRSVEMLVALHAVVAAGGQYLPIDTDAPPERAQHMLDTAGARLVLVLDRAIAALRGASVHPIIVDAQTPVDPTAARPVTDADRRAPLRPGHAAYTLFTSGSTGRPKGVTLTHAAVVNRLMWGEHEFGWGADDVVVQKTPYTFDCSVPELFGPLGVGAQLVIAEPGGHADPSYLADLVAGTGATSIHFVPSMLAVFNDVVSGVPGLRAGLSSLRWIYTTGEALPPSVAARTRELVPSARFYNLYGPTEAAVEITYEPITEVGDRVGIGVPVWNSSAYVLDEQLRPVPPGIPGELYLGGVQLARGYAARPDLTAGSFVADPFGDSGSRLYRTGDLVRLLPGDDASPAHLEYLGRTDFQVKLRGQRIELGEIESAIAAVPGVVHAAATVVSARGGERTGSVAGGAEHLVGYYAPAGVDLAVIEAALARTLPGYMRPTGWVPLREVVLNSAGKLDRNALPVPQFAGDQTGHRAPANTAEAAIAGVFADLLAVGEVSADADFFGLGGNSLTATRLAGRLTALTGSRVGVRVVFENATPAALARALGHDWDAGTEPVARPRPAELPLSLAQQRMWFLNTFDARTTAYNLPMALRVTGDVDDAAMSAAVRDVLDRHEVLRTRYPRTADGSGARQEIIEPAAAAAEVRFERRVVDDVAGAVDRFLGRVFDVTEEIPLQIALFSAADGEGDDSAGRPEQVLAAVVHHIAADGVSLRLLGADLMTAYAARAGGAAPDWAPLPRQFADVALMQRERLGSLDDRNSVLAKQFEFWRAELAGLPEVIEVPGDRARPPVATKAGATVGFSIPAEVVAGVHDLARATGTTDFMVVHTALAALIARLTATGDIVIGTPVAGRGDPETAGIIGMFVNTLVLRTPIDLAVDGASLVRAVGSVDAAAFDNADVPFEYLVEALAPTRTEAHTPLFQIQLAFQNFADPASTGQAGPTGAELSFEPMAAPLTATQTDLRFVLAPDGAGGWVGQLPYATDLYDEATARRLAGRFATLLAGIVTHPDRPVGDVELLGADERRAVSRWSRGPARPVPTELLPDLLFGRAAQTPHDPALVVDDRVVGYGELAARVAELARTLIAAGIGPDDAVAVSIGRSVDLVVAVYAAVAAGGQYVPIDTEAPRDRVDYVLRTAAARVLVVRPEDGESMVAVAARRIGARVVHVDTGAAVDPAAPPITDAQRRAPLRPGHAIYTLFTSGSTGLPKGVTVSHRAALNRLWWAVDEFGLSARDVFLQKTPYTFDVSVHELFGSLVAGARLVVARPGAHGDARYLADVIARERVTVVHFVPSMLFAFVDAVGSAALAPLRVLLVGGEALPRSTADEVAGSFAGQVTNLYGPTETTVDITSHRVIAGAAAVPIGTPVWNSAALVLDGRLRPVPPGVAGELYLGGVQLARGYAARSALTAERFVANPYGEPGERMYRTGDLVRWNGTSTPGGPEHGTGELEYLGRTDFQVQLRGQRIELGEIESAMVAVPGVVHAAAAVVAGPAGNDHLVGYVSSAGGPQIDVAAAKSALAQSLPSYMVPTIWVQLDRVELTTTGKLDRTALPVPDFGSVATEFAPPATPTETVLAGVFADTLGIDGVGVADSFFDLGGSSLSATKLAARAADALGVEVGVRDVFEAPTVRELAARLGAGTPAALPPILAVAVRPAAIPLTNAQRRMWFINRFDPALPTYNIPVALRIAGGLDADALRLAVADVLARHEVLRTLFPEHDGVPYQLVLPPEAALDLLDWAVIADRSAGDLAGLAAAAQTGFDLVDELPIRGRLQRVGAAEHLLLVVSHHIAGDGHSGRVLARDLVTAYSARVRGAAPAWAPLPVQVADVALWEERVLGSTADPGSVLGAELEFWRTTLTAAPSLLELPTDFPRPAAASLRGATVDFTIPAPTAAAITALAREKRVTPFMVVHTALAALLSRLAATSDVVIATPTAGRGRPEVDDLIGMFVNTLVLRTGVDDAATLADLLDRVRDVDLAAFAHARLPFEYLVAELAPIRSEAFAPLAQVLLTVEDDPGGPSETNGPGGPIGTDGLTIAPVELGAEPARVDLTIGVGTAAADQPWSGRIAYATELFTADTVRAFAGRLVAVLEALTAAPDTVIGAVDLLDDHERAELVPRSGGPAEPPVLLAEMFAAAAAAAPDALAVVDATGAELTYRELDERSNRLARWLIGRGVGAEQLVALLIPRSVAGYVAVWAVAKTGAGYVAVDPDYPAQRVVDMLVDSDATLALTVDGVELPEQAVGVESIGDAGLRADIAEQSAEPITAAALVAPVGTDNTAYVVYTSGSTGRPKGVVVSHRGLANYALAQHRALGVEPGARILGFASPSFDASVLEYLLAVTARGTLAYRPADATGGDELAQWMTGQRVEHGFLTPSVLATLDPSTLPHLKALMAGGEAVPATLVDRWSAHTRLHDLYGPTETTIGVTLSAPLRAHGGPVLLGGPIPGIDLLVVDHRLQPTPFGVSGELYLAGAGVSRGYHDRPGLTAQRFVARPGAAGARMYRTGDVVRWVRDRQGTPRLEYLGRSDGQVKLRGLRIELGEIQNALEAFPTVGAAAVVAVGRPTVTALAAYLVPAAGAGAGIDVDALRDHIARRLPAYLVPASIMVLDRLPMTPVGKLDTVALPEPVLRGDDEFVEPQTAAQRSIAQIYADLLGAERVGATDSFFDLGGNSLSATRLVARVGQALGVALGVRDVFEEPTVRGLAARAGQTGAVALPPITRVEPRPELLPLSFAQQRMWFLNQFEPASPAYNIPAVLRVTGTVDLTALRAAVGDVVVRHEVLRTGYPAVDGSPVAVVTPAAAAAAGLDWRVVDSIAEIEASVTHGFDVTVDKPLRVRVWPVHDGAIVAIVLHHIAADGESLRPLVGDLVTAYTARAAGTEPDFVPLPVQFADFAVWQHRELGAADDAHSVLAGQLAYWTEQLAGLPDVLELPGDRPRPPVASHRGARISAVIPAEVVAKIEQAARRRGVTEFMVFHAALAVLLARLSATEDIVVGASSAGRGQAVLDPLVGMFVNTLVLRTRIDPAASFGELLDQVSETDLAAFAHADIGFETLVEALNPVRSEAFAPLAQILLFFNRLSDVGDRIELPGLAIAPLPAPTVTARVDLTVEVSTGGPGQPWTVALQYATDLFEAATMELFVARLGTVLDRATGDPDRPVGDLAFLDPGELGQIERAESGASRDVPRAELVGTAVVDQVAATPGAIALRYQDRDVSYGEFGARVALLARRLIAAGVGPDTAVALAIPRSIDMVVAIHAIITAGGQYVPVDTAATDERVDYMFATASVALLVTAGSAGGQTTVTAVARQRGVPVIDFSADEPIDGPVRAVAAAERRGTVRPDHAVYTLFTSGSTGRPKGVTLSHRAVLNRLRWGLSALPIDQTDTVVLKTPGTFDVSVPELVAPLMVGARMVVLEPGTQGNPRELIEVIEQTGATMIHFVPSMLSAFLDVVGDRIGALESVRIMSFTGEALPPASASAVRRQLPGAVLYNLYGPTEAAVEITAQQIVDVDESATSVPIGTPIWNSSAMVLDSRLHRVPDGVAGELYVGGVQLARGYSARPDLTAERFIANPYGAPGSRLYRTGDVVRRRGDNRLEYLGRTDFQVKLRGQRVELGEIEAVMGRAPGIVHTVATVHETANGDQHLVGYYSPASVPADLIAQTLRAVLPGYMVPAVWMGLDEVVLNTAGKIDRKALPEPEFAVAALVEPTSPIEEIISGVMAEVLGVDRVGITDSFFEIGGNSLSATRVAARAAQALGADLTVRDVFEAPTVRELAARAGGVVSRAPLVAGSRPEHLPLGYAQQRMWFLNQFDPSSPAYNIPVALRITGELDADALRLALGDVIDRHEVLRTVYPTRAGRPGQQMVDAGAARDQLDWATVASSAQALAIGSHGFDVTVDLPIRARIAADGDGHTLVIVVHHIAADAESMPIFTRDLLLAYAARAGGEPPDWSPLPVQYADYALWQRAQLGDPDDETSILAEQSRYWAAQLAELPAITELPADRRRPAVADLTGGSLRFEFGPERSAAVHRAARGAGATPFMVVHTALAATVARLASTDDVAIGAAVAGRGQAAADELIGMFVNTVVLRTRHRGAATARQLLDQVAVVALAAFTHADIPFEQVVEAVAPIRSTAHAPLFQVGINYLVAEPGPPPGPPPGRPTVEILDEAPRIAKVDLHAAFTEVPVADGRLLHGELTYATALFDESTVAGFAEVFLAILDAITGDPQCVVADVGLLDDADRAELVPVVGDPVPLARATVREILARRTLDPAGIAVVEGSRELDHAEFESLTNRLARELIARGAGPEIVVGVGLRRSWEAAAVITAILKAGAAYLPLDPALPPDRLAHLVADADPALIVTQPAHQDAFGGAHQDAFGGAHQAAFGGADPRRLTTVAELTARALAGHDDRPVADSELSGRLRVDSLAYLVYTSGSTGRPKAVAVSQSGLARLHQQHREWTRDLPGTRILAVAAIGFDGAFFELFAAVGLGRTLVVAPADVYAGEALVDVIAEHRVTDAVITPAVLATMDPARAKSLRHLGTAGESVAAEVVSRWAPGRELFNGYGPTETTVSATGAILTAGGAITIGRPVAGLAAVVLDHRLQPVRRGVVGELYLAGDKVARGYHGQHGLTAARFVAYPFGSPGERMYRTGDLVRWTGSGAAVGLDFVGRADHQVKINGQRVELGEIDAALADQPAVAAAVTIGVADGSGRDRLVGYLVAADGATIDTGVVLDALRRRLPAYMVPAALVTVDDLPRTIIGKLDRRRMPVPDFDGEAAFEAPANATELLVADVFAEVLERSRISAGQNFFDAGGNSLSATRVIGLLREKTGADIALSVLFADPTPRGLAAALGGSASIANGVMITLRAGGGQPPLFCIHPAGGLAWFYGGLAPYVDDRPIYGLQDPHVVLDEPAAASVDELARRYAAEIRAASPRGPYHLLGWSIGGYLAHAVAVELQRAGESVGYLGIMDSVAGGGESGADGEPGAVGATPVEVGDLLGGWRELFDLPDDVTAASAEEVAAVVRDQIASMGLLEAGQVDRVMDSFANAAEIGAAYRPQEFTGDLHVFTAAADKQNPAAVAASWRPYITGTIVNVDVDTHHLGLADADSLPVVGPALQRGLAAAAAGPDVAANADR</sequence>
<gene>
    <name evidence="5" type="ORF">GCM10010528_10500</name>
</gene>
<comment type="caution">
    <text evidence="5">The sequence shown here is derived from an EMBL/GenBank/DDBJ whole genome shotgun (WGS) entry which is preliminary data.</text>
</comment>
<dbReference type="PROSITE" id="PS00012">
    <property type="entry name" value="PHOSPHOPANTETHEINE"/>
    <property type="match status" value="5"/>
</dbReference>
<dbReference type="Pfam" id="PF00668">
    <property type="entry name" value="Condensation"/>
    <property type="match status" value="5"/>
</dbReference>
<dbReference type="Pfam" id="PF13193">
    <property type="entry name" value="AMP-binding_C"/>
    <property type="match status" value="2"/>
</dbReference>
<dbReference type="InterPro" id="IPR010071">
    <property type="entry name" value="AA_adenyl_dom"/>
</dbReference>
<dbReference type="PROSITE" id="PS00455">
    <property type="entry name" value="AMP_BINDING"/>
    <property type="match status" value="2"/>
</dbReference>
<evidence type="ECO:0000256" key="1">
    <source>
        <dbReference type="ARBA" id="ARBA00001957"/>
    </source>
</evidence>
<dbReference type="Proteomes" id="UP001501035">
    <property type="component" value="Unassembled WGS sequence"/>
</dbReference>
<dbReference type="RefSeq" id="WP_344716430.1">
    <property type="nucleotide sequence ID" value="NZ_BAAAVS010000019.1"/>
</dbReference>